<feature type="transmembrane region" description="Helical" evidence="1">
    <location>
        <begin position="49"/>
        <end position="67"/>
    </location>
</feature>
<accession>A0A7X0H8X5</accession>
<keyword evidence="3" id="KW-1185">Reference proteome</keyword>
<proteinExistence type="predicted"/>
<feature type="transmembrane region" description="Helical" evidence="1">
    <location>
        <begin position="171"/>
        <end position="191"/>
    </location>
</feature>
<name>A0A7X0H8X5_9BACT</name>
<feature type="transmembrane region" description="Helical" evidence="1">
    <location>
        <begin position="244"/>
        <end position="269"/>
    </location>
</feature>
<evidence type="ECO:0000313" key="2">
    <source>
        <dbReference type="EMBL" id="MBB6431438.1"/>
    </source>
</evidence>
<feature type="transmembrane region" description="Helical" evidence="1">
    <location>
        <begin position="88"/>
        <end position="106"/>
    </location>
</feature>
<dbReference type="AlphaFoldDB" id="A0A7X0H8X5"/>
<protein>
    <submittedName>
        <fullName evidence="2">Mn2+/Fe2+ NRAMP family transporter</fullName>
    </submittedName>
</protein>
<dbReference type="Proteomes" id="UP000541810">
    <property type="component" value="Unassembled WGS sequence"/>
</dbReference>
<dbReference type="EMBL" id="JACHGY010000001">
    <property type="protein sequence ID" value="MBB6431438.1"/>
    <property type="molecule type" value="Genomic_DNA"/>
</dbReference>
<feature type="transmembrane region" description="Helical" evidence="1">
    <location>
        <begin position="462"/>
        <end position="485"/>
    </location>
</feature>
<keyword evidence="1" id="KW-0472">Membrane</keyword>
<feature type="transmembrane region" description="Helical" evidence="1">
    <location>
        <begin position="497"/>
        <end position="520"/>
    </location>
</feature>
<keyword evidence="1" id="KW-1133">Transmembrane helix</keyword>
<feature type="transmembrane region" description="Helical" evidence="1">
    <location>
        <begin position="405"/>
        <end position="425"/>
    </location>
</feature>
<keyword evidence="1" id="KW-0812">Transmembrane</keyword>
<evidence type="ECO:0000313" key="3">
    <source>
        <dbReference type="Proteomes" id="UP000541810"/>
    </source>
</evidence>
<reference evidence="2 3" key="1">
    <citation type="submission" date="2020-08" db="EMBL/GenBank/DDBJ databases">
        <title>Genomic Encyclopedia of Type Strains, Phase IV (KMG-IV): sequencing the most valuable type-strain genomes for metagenomic binning, comparative biology and taxonomic classification.</title>
        <authorList>
            <person name="Goeker M."/>
        </authorList>
    </citation>
    <scope>NUCLEOTIDE SEQUENCE [LARGE SCALE GENOMIC DNA]</scope>
    <source>
        <strain evidence="2 3">DSM 103725</strain>
    </source>
</reference>
<sequence length="572" mass="59996">MSSTNDSPKSLIQTLKQLGPGFLQSACTIGGGTLGACLFLGSFAGLSALWIQPFAMLLGVGVLLMITHVTLSTEKSPFGQINQHVSPVLGWGWLIATVAANMVWGLPQYNLGTDALTQMVVPGVLGKDGALGGEGGTMGRVIATAVMAGCAVGIMLTQLRKGKGGRLFDRLIQLVVAGIVICFGAVVIKLLSTGSLSIGSIAQGFIPSPSLFFEPASGYTEMLGQSVNVEFWSDRITTSQRNTALAAISAAVGINMTFLMPYTLLARGWGKSQRGLARTDLFVGLLIPFILVSGFVVSAAAATLHGKANVNQALIEWKFSDPGEANPSGLGPYRDNLVAFAKDNIEGWDKETKAKDKTPEQVAQDNVLLDTIPESERLIAAATIKHGTAALGATLESLFNGKTGVFIFGVGVFFIALSTVLVHMLINGYALEVGFGIPRQIGSLLPLVAVIGPFFWGELSAYLVIPTSMIGLMLLPVALWGFLLLGQQKKLGDAKFGPVMLVVGIFVTVVYTLLSAWAAYGKIGDWLTKTIDGISPKIGWVGPGLIAAVAVAALLTSPLVRGKKSESSDAAE</sequence>
<gene>
    <name evidence="2" type="ORF">HNQ40_003244</name>
</gene>
<comment type="caution">
    <text evidence="2">The sequence shown here is derived from an EMBL/GenBank/DDBJ whole genome shotgun (WGS) entry which is preliminary data.</text>
</comment>
<evidence type="ECO:0000256" key="1">
    <source>
        <dbReference type="SAM" id="Phobius"/>
    </source>
</evidence>
<dbReference type="RefSeq" id="WP_184678904.1">
    <property type="nucleotide sequence ID" value="NZ_JACHGY010000001.1"/>
</dbReference>
<feature type="transmembrane region" description="Helical" evidence="1">
    <location>
        <begin position="437"/>
        <end position="456"/>
    </location>
</feature>
<feature type="transmembrane region" description="Helical" evidence="1">
    <location>
        <begin position="141"/>
        <end position="159"/>
    </location>
</feature>
<feature type="transmembrane region" description="Helical" evidence="1">
    <location>
        <begin position="540"/>
        <end position="560"/>
    </location>
</feature>
<organism evidence="2 3">
    <name type="scientific">Algisphaera agarilytica</name>
    <dbReference type="NCBI Taxonomy" id="1385975"/>
    <lineage>
        <taxon>Bacteria</taxon>
        <taxon>Pseudomonadati</taxon>
        <taxon>Planctomycetota</taxon>
        <taxon>Phycisphaerae</taxon>
        <taxon>Phycisphaerales</taxon>
        <taxon>Phycisphaeraceae</taxon>
        <taxon>Algisphaera</taxon>
    </lineage>
</organism>
<feature type="transmembrane region" description="Helical" evidence="1">
    <location>
        <begin position="21"/>
        <end position="43"/>
    </location>
</feature>
<feature type="transmembrane region" description="Helical" evidence="1">
    <location>
        <begin position="281"/>
        <end position="304"/>
    </location>
</feature>